<organism evidence="1 2">
    <name type="scientific">Vittaforma corneae (strain ATCC 50505)</name>
    <name type="common">Microsporidian parasite</name>
    <name type="synonym">Nosema corneum</name>
    <dbReference type="NCBI Taxonomy" id="993615"/>
    <lineage>
        <taxon>Eukaryota</taxon>
        <taxon>Fungi</taxon>
        <taxon>Fungi incertae sedis</taxon>
        <taxon>Microsporidia</taxon>
        <taxon>Nosematidae</taxon>
        <taxon>Vittaforma</taxon>
    </lineage>
</organism>
<evidence type="ECO:0008006" key="3">
    <source>
        <dbReference type="Google" id="ProtNLM"/>
    </source>
</evidence>
<name>L2GKR3_VITCO</name>
<dbReference type="AlphaFoldDB" id="L2GKR3"/>
<dbReference type="RefSeq" id="XP_007605512.1">
    <property type="nucleotide sequence ID" value="XM_007605450.1"/>
</dbReference>
<proteinExistence type="predicted"/>
<dbReference type="OrthoDB" id="1259151at2759"/>
<sequence>MLISNCSYLNTILLSENNTPLPVSESEFILVYLKDVQFTLKLGSDSLKSNIGALFLTNLRAVYVPWGMHDFKSFYVPLRRITTSNSNNFRIMCENGQLGTVELSGHSLLTTLFFPELKEILSGITVEGVEDLSDDDVPLYSEILED</sequence>
<keyword evidence="2" id="KW-1185">Reference proteome</keyword>
<dbReference type="SUPFAM" id="SSF50729">
    <property type="entry name" value="PH domain-like"/>
    <property type="match status" value="1"/>
</dbReference>
<evidence type="ECO:0000313" key="1">
    <source>
        <dbReference type="EMBL" id="ELA40887.1"/>
    </source>
</evidence>
<dbReference type="VEuPathDB" id="MicrosporidiaDB:VICG_02067"/>
<dbReference type="GeneID" id="19882777"/>
<protein>
    <recommendedName>
        <fullName evidence="3">GRAM domain-containing protein</fullName>
    </recommendedName>
</protein>
<dbReference type="InParanoid" id="L2GKR3"/>
<dbReference type="EMBL" id="JH370156">
    <property type="protein sequence ID" value="ELA40887.1"/>
    <property type="molecule type" value="Genomic_DNA"/>
</dbReference>
<reference evidence="2" key="1">
    <citation type="submission" date="2011-05" db="EMBL/GenBank/DDBJ databases">
        <title>The genome sequence of Vittaforma corneae strain ATCC 50505.</title>
        <authorList>
            <consortium name="The Broad Institute Genome Sequencing Platform"/>
            <person name="Cuomo C."/>
            <person name="Didier E."/>
            <person name="Bowers L."/>
            <person name="Young S.K."/>
            <person name="Zeng Q."/>
            <person name="Gargeya S."/>
            <person name="Fitzgerald M."/>
            <person name="Haas B."/>
            <person name="Abouelleil A."/>
            <person name="Alvarado L."/>
            <person name="Arachchi H.M."/>
            <person name="Berlin A."/>
            <person name="Chapman S.B."/>
            <person name="Gearin G."/>
            <person name="Goldberg J."/>
            <person name="Griggs A."/>
            <person name="Gujja S."/>
            <person name="Hansen M."/>
            <person name="Heiman D."/>
            <person name="Howarth C."/>
            <person name="Larimer J."/>
            <person name="Lui A."/>
            <person name="MacDonald P.J.P."/>
            <person name="McCowen C."/>
            <person name="Montmayeur A."/>
            <person name="Murphy C."/>
            <person name="Neiman D."/>
            <person name="Pearson M."/>
            <person name="Priest M."/>
            <person name="Roberts A."/>
            <person name="Saif S."/>
            <person name="Shea T."/>
            <person name="Sisk P."/>
            <person name="Stolte C."/>
            <person name="Sykes S."/>
            <person name="Wortman J."/>
            <person name="Nusbaum C."/>
            <person name="Birren B."/>
        </authorList>
    </citation>
    <scope>NUCLEOTIDE SEQUENCE [LARGE SCALE GENOMIC DNA]</scope>
    <source>
        <strain evidence="2">ATCC 50505</strain>
    </source>
</reference>
<dbReference type="Proteomes" id="UP000011082">
    <property type="component" value="Unassembled WGS sequence"/>
</dbReference>
<evidence type="ECO:0000313" key="2">
    <source>
        <dbReference type="Proteomes" id="UP000011082"/>
    </source>
</evidence>
<accession>L2GKR3</accession>
<gene>
    <name evidence="1" type="ORF">VICG_02067</name>
</gene>
<dbReference type="HOGENOM" id="CLU_1778905_0_0_1"/>